<dbReference type="GO" id="GO:0003700">
    <property type="term" value="F:DNA-binding transcription factor activity"/>
    <property type="evidence" value="ECO:0007669"/>
    <property type="project" value="InterPro"/>
</dbReference>
<evidence type="ECO:0000256" key="1">
    <source>
        <dbReference type="ARBA" id="ARBA00009437"/>
    </source>
</evidence>
<dbReference type="SUPFAM" id="SSF53850">
    <property type="entry name" value="Periplasmic binding protein-like II"/>
    <property type="match status" value="1"/>
</dbReference>
<keyword evidence="2" id="KW-0805">Transcription regulation</keyword>
<dbReference type="Proteomes" id="UP000287447">
    <property type="component" value="Unassembled WGS sequence"/>
</dbReference>
<proteinExistence type="inferred from homology"/>
<name>A0A3S2Z766_9PROT</name>
<evidence type="ECO:0000256" key="4">
    <source>
        <dbReference type="ARBA" id="ARBA00023163"/>
    </source>
</evidence>
<comment type="caution">
    <text evidence="6">The sequence shown here is derived from an EMBL/GenBank/DDBJ whole genome shotgun (WGS) entry which is preliminary data.</text>
</comment>
<dbReference type="InterPro" id="IPR000847">
    <property type="entry name" value="LysR_HTH_N"/>
</dbReference>
<organism evidence="6 7">
    <name type="scientific">Hwanghaeella grinnelliae</name>
    <dbReference type="NCBI Taxonomy" id="2500179"/>
    <lineage>
        <taxon>Bacteria</taxon>
        <taxon>Pseudomonadati</taxon>
        <taxon>Pseudomonadota</taxon>
        <taxon>Alphaproteobacteria</taxon>
        <taxon>Rhodospirillales</taxon>
        <taxon>Rhodospirillaceae</taxon>
        <taxon>Hwanghaeella</taxon>
    </lineage>
</organism>
<dbReference type="InterPro" id="IPR058163">
    <property type="entry name" value="LysR-type_TF_proteobact-type"/>
</dbReference>
<evidence type="ECO:0000256" key="3">
    <source>
        <dbReference type="ARBA" id="ARBA00023125"/>
    </source>
</evidence>
<dbReference type="Pfam" id="PF00126">
    <property type="entry name" value="HTH_1"/>
    <property type="match status" value="1"/>
</dbReference>
<comment type="similarity">
    <text evidence="1">Belongs to the LysR transcriptional regulatory family.</text>
</comment>
<dbReference type="InterPro" id="IPR005119">
    <property type="entry name" value="LysR_subst-bd"/>
</dbReference>
<dbReference type="PANTHER" id="PTHR30537">
    <property type="entry name" value="HTH-TYPE TRANSCRIPTIONAL REGULATOR"/>
    <property type="match status" value="1"/>
</dbReference>
<dbReference type="EMBL" id="SADE01000003">
    <property type="protein sequence ID" value="RVU34872.1"/>
    <property type="molecule type" value="Genomic_DNA"/>
</dbReference>
<dbReference type="CDD" id="cd08432">
    <property type="entry name" value="PBP2_GcdR_TrpI_HvrB_AmpR_like"/>
    <property type="match status" value="1"/>
</dbReference>
<dbReference type="GO" id="GO:0043565">
    <property type="term" value="F:sequence-specific DNA binding"/>
    <property type="evidence" value="ECO:0007669"/>
    <property type="project" value="TreeGrafter"/>
</dbReference>
<dbReference type="FunFam" id="1.10.10.10:FF:000038">
    <property type="entry name" value="Glycine cleavage system transcriptional activator"/>
    <property type="match status" value="1"/>
</dbReference>
<keyword evidence="3" id="KW-0238">DNA-binding</keyword>
<dbReference type="OrthoDB" id="9794694at2"/>
<dbReference type="RefSeq" id="WP_127767107.1">
    <property type="nucleotide sequence ID" value="NZ_SADE01000003.1"/>
</dbReference>
<dbReference type="Gene3D" id="1.10.10.10">
    <property type="entry name" value="Winged helix-like DNA-binding domain superfamily/Winged helix DNA-binding domain"/>
    <property type="match status" value="1"/>
</dbReference>
<dbReference type="GO" id="GO:0006351">
    <property type="term" value="P:DNA-templated transcription"/>
    <property type="evidence" value="ECO:0007669"/>
    <property type="project" value="TreeGrafter"/>
</dbReference>
<dbReference type="SUPFAM" id="SSF46785">
    <property type="entry name" value="Winged helix' DNA-binding domain"/>
    <property type="match status" value="1"/>
</dbReference>
<reference evidence="7" key="1">
    <citation type="submission" date="2019-01" db="EMBL/GenBank/DDBJ databases">
        <title>Gri0909 isolated from a small marine red alga.</title>
        <authorList>
            <person name="Kim J."/>
            <person name="Jeong S.E."/>
            <person name="Jeon C.O."/>
        </authorList>
    </citation>
    <scope>NUCLEOTIDE SEQUENCE [LARGE SCALE GENOMIC DNA]</scope>
    <source>
        <strain evidence="7">Gri0909</strain>
    </source>
</reference>
<sequence>MPRKLPSLSAAKAFEAAARLLSFRAAAEELSVTHSAISHQVKSLEAQLGVLLFKRGPQSVSLTEAGRLYFPVLRDALDRIAEGTELVRAMESPKELTVQVYITMAVNWLIPRLYDFQQRFPDIKVRLETSRVSWDFDAEHADLGIVLQTPSDPSVHREVLARAAVTPLCSPKLLGGKNGISRPEDLHRFPLLKIYTSPQDWPTWFKKAGVEAAVESEAITVDSYILAYEAAMEGQGVAMGLRPFAMPDLKVERRLVAPFGIVAERPDSWLLVCRPERLDRPAVRAFRNWLREAAGTAPAKVA</sequence>
<dbReference type="Gene3D" id="3.40.190.10">
    <property type="entry name" value="Periplasmic binding protein-like II"/>
    <property type="match status" value="2"/>
</dbReference>
<accession>A0A3S2Z766</accession>
<dbReference type="InterPro" id="IPR036390">
    <property type="entry name" value="WH_DNA-bd_sf"/>
</dbReference>
<protein>
    <submittedName>
        <fullName evidence="6">Transcriptional regulator GcvA</fullName>
    </submittedName>
</protein>
<feature type="domain" description="HTH lysR-type" evidence="5">
    <location>
        <begin position="6"/>
        <end position="63"/>
    </location>
</feature>
<evidence type="ECO:0000313" key="6">
    <source>
        <dbReference type="EMBL" id="RVU34872.1"/>
    </source>
</evidence>
<gene>
    <name evidence="6" type="primary">gcvA</name>
    <name evidence="6" type="ORF">EOI86_18710</name>
</gene>
<dbReference type="PANTHER" id="PTHR30537:SF74">
    <property type="entry name" value="HTH-TYPE TRANSCRIPTIONAL REGULATOR TRPI"/>
    <property type="match status" value="1"/>
</dbReference>
<dbReference type="NCBIfam" id="NF008352">
    <property type="entry name" value="PRK11139.1"/>
    <property type="match status" value="1"/>
</dbReference>
<dbReference type="PROSITE" id="PS50931">
    <property type="entry name" value="HTH_LYSR"/>
    <property type="match status" value="1"/>
</dbReference>
<keyword evidence="7" id="KW-1185">Reference proteome</keyword>
<dbReference type="Pfam" id="PF03466">
    <property type="entry name" value="LysR_substrate"/>
    <property type="match status" value="1"/>
</dbReference>
<dbReference type="AlphaFoldDB" id="A0A3S2Z766"/>
<keyword evidence="4" id="KW-0804">Transcription</keyword>
<evidence type="ECO:0000256" key="2">
    <source>
        <dbReference type="ARBA" id="ARBA00023015"/>
    </source>
</evidence>
<dbReference type="PRINTS" id="PR00039">
    <property type="entry name" value="HTHLYSR"/>
</dbReference>
<dbReference type="InterPro" id="IPR036388">
    <property type="entry name" value="WH-like_DNA-bd_sf"/>
</dbReference>
<evidence type="ECO:0000259" key="5">
    <source>
        <dbReference type="PROSITE" id="PS50931"/>
    </source>
</evidence>
<evidence type="ECO:0000313" key="7">
    <source>
        <dbReference type="Proteomes" id="UP000287447"/>
    </source>
</evidence>